<dbReference type="Gene3D" id="3.30.70.1170">
    <property type="entry name" value="Sun protein, domain 3"/>
    <property type="match status" value="1"/>
</dbReference>
<gene>
    <name evidence="16" type="ORF">CR194_08345</name>
</gene>
<dbReference type="SUPFAM" id="SSF53335">
    <property type="entry name" value="S-adenosyl-L-methionine-dependent methyltransferases"/>
    <property type="match status" value="1"/>
</dbReference>
<dbReference type="InterPro" id="IPR006027">
    <property type="entry name" value="NusB_RsmB_TIM44"/>
</dbReference>
<evidence type="ECO:0000256" key="4">
    <source>
        <dbReference type="ARBA" id="ARBA00012140"/>
    </source>
</evidence>
<dbReference type="InterPro" id="IPR023267">
    <property type="entry name" value="RCMT"/>
</dbReference>
<protein>
    <recommendedName>
        <fullName evidence="4">16S rRNA (cytosine(967)-C(5))-methyltransferase</fullName>
        <ecNumber evidence="4">2.1.1.176</ecNumber>
    </recommendedName>
    <alternativeName>
        <fullName evidence="11">16S rRNA m5C967 methyltransferase</fullName>
    </alternativeName>
    <alternativeName>
        <fullName evidence="12">rRNA (cytosine-C(5)-)-methyltransferase RsmB</fullName>
    </alternativeName>
</protein>
<dbReference type="InterPro" id="IPR029063">
    <property type="entry name" value="SAM-dependent_MTases_sf"/>
</dbReference>
<keyword evidence="17" id="KW-1185">Reference proteome</keyword>
<comment type="caution">
    <text evidence="16">The sequence shown here is derived from an EMBL/GenBank/DDBJ whole genome shotgun (WGS) entry which is preliminary data.</text>
</comment>
<evidence type="ECO:0000256" key="6">
    <source>
        <dbReference type="ARBA" id="ARBA00022552"/>
    </source>
</evidence>
<evidence type="ECO:0000256" key="12">
    <source>
        <dbReference type="ARBA" id="ARBA00031088"/>
    </source>
</evidence>
<dbReference type="InterPro" id="IPR054728">
    <property type="entry name" value="RsmB-like_ferredoxin"/>
</dbReference>
<evidence type="ECO:0000256" key="5">
    <source>
        <dbReference type="ARBA" id="ARBA00022490"/>
    </source>
</evidence>
<dbReference type="GO" id="GO:0008649">
    <property type="term" value="F:rRNA methyltransferase activity"/>
    <property type="evidence" value="ECO:0007669"/>
    <property type="project" value="InterPro"/>
</dbReference>
<comment type="function">
    <text evidence="1">Specifically methylates the cytosine at position 967 (m5C967) of 16S rRNA.</text>
</comment>
<dbReference type="EMBL" id="PDOD01000002">
    <property type="protein sequence ID" value="PYZ93199.1"/>
    <property type="molecule type" value="Genomic_DNA"/>
</dbReference>
<evidence type="ECO:0000256" key="1">
    <source>
        <dbReference type="ARBA" id="ARBA00002724"/>
    </source>
</evidence>
<dbReference type="OrthoDB" id="9810297at2"/>
<dbReference type="FunFam" id="3.40.50.150:FF:000022">
    <property type="entry name" value="Ribosomal RNA small subunit methyltransferase B"/>
    <property type="match status" value="1"/>
</dbReference>
<evidence type="ECO:0000256" key="9">
    <source>
        <dbReference type="ARBA" id="ARBA00022691"/>
    </source>
</evidence>
<dbReference type="Pfam" id="PF01189">
    <property type="entry name" value="Methyltr_RsmB-F"/>
    <property type="match status" value="1"/>
</dbReference>
<evidence type="ECO:0000256" key="3">
    <source>
        <dbReference type="ARBA" id="ARBA00007494"/>
    </source>
</evidence>
<evidence type="ECO:0000256" key="14">
    <source>
        <dbReference type="PROSITE-ProRule" id="PRU01023"/>
    </source>
</evidence>
<evidence type="ECO:0000256" key="13">
    <source>
        <dbReference type="ARBA" id="ARBA00047283"/>
    </source>
</evidence>
<evidence type="ECO:0000256" key="7">
    <source>
        <dbReference type="ARBA" id="ARBA00022603"/>
    </source>
</evidence>
<comment type="similarity">
    <text evidence="3 14">Belongs to the class I-like SAM-binding methyltransferase superfamily. RsmB/NOP family.</text>
</comment>
<dbReference type="InterPro" id="IPR035926">
    <property type="entry name" value="NusB-like_sf"/>
</dbReference>
<dbReference type="FunFam" id="3.30.70.1170:FF:000003">
    <property type="entry name" value="16S rRNA (Cytosine(967)-C(5))-methyltransferase RsmB"/>
    <property type="match status" value="1"/>
</dbReference>
<keyword evidence="7 14" id="KW-0489">Methyltransferase</keyword>
<dbReference type="InterPro" id="IPR004573">
    <property type="entry name" value="rRNA_ssu_MeTfrase_B"/>
</dbReference>
<dbReference type="GO" id="GO:0003723">
    <property type="term" value="F:RNA binding"/>
    <property type="evidence" value="ECO:0007669"/>
    <property type="project" value="UniProtKB-UniRule"/>
</dbReference>
<dbReference type="Proteomes" id="UP000248214">
    <property type="component" value="Unassembled WGS sequence"/>
</dbReference>
<keyword evidence="8 14" id="KW-0808">Transferase</keyword>
<keyword evidence="9 14" id="KW-0949">S-adenosyl-L-methionine</keyword>
<proteinExistence type="inferred from homology"/>
<dbReference type="SUPFAM" id="SSF48013">
    <property type="entry name" value="NusB-like"/>
    <property type="match status" value="1"/>
</dbReference>
<dbReference type="NCBIfam" id="NF011494">
    <property type="entry name" value="PRK14902.1"/>
    <property type="match status" value="1"/>
</dbReference>
<sequence length="458" mass="51653">MSKKDLQGNVREAALDILLKIEKNQAYSNLLLNDTIKKMKVPARDIPLLTEIVYGTIQHQKKLDFYLTTFSKKPLSKLEDWVRILLRLSTYQLFLLDRIPHHAAINEAVEIAKKRGHKGISGMVNGILRSMLRNDLPDTSEIENDLERLSVETSHPKWLLNRWKDQYGMDQTEQIAFANIQEPVHSVRVNTTLVTKAEVKESLVQEGLEVEDSPFVEESLRVKKGSIITTSAFQQGWISIQDEGSMLVTHVLDPRAEESVLDACAAPGGKSTHIAERMDNDGKLISVDIHGHKVKLILEQQERLKLSLIQGEVSDARKLSEQYEPQSFDRILVDAPCSGLGVIQRKPDLKWSKKETDIQRLSEIQIAILQSVWPLLRKGGRLVYSTCTIDQEENDRVITSFVDNHQDAAFDEGLKDLLPAVIADKSVKTPGMVQLFPGEYGTDGFFISAIKKQVDDKA</sequence>
<comment type="subcellular location">
    <subcellularLocation>
        <location evidence="2">Cytoplasm</location>
    </subcellularLocation>
</comment>
<evidence type="ECO:0000313" key="16">
    <source>
        <dbReference type="EMBL" id="PYZ93199.1"/>
    </source>
</evidence>
<evidence type="ECO:0000259" key="15">
    <source>
        <dbReference type="PROSITE" id="PS51686"/>
    </source>
</evidence>
<organism evidence="16 17">
    <name type="scientific">Salipaludibacillus keqinensis</name>
    <dbReference type="NCBI Taxonomy" id="2045207"/>
    <lineage>
        <taxon>Bacteria</taxon>
        <taxon>Bacillati</taxon>
        <taxon>Bacillota</taxon>
        <taxon>Bacilli</taxon>
        <taxon>Bacillales</taxon>
        <taxon>Bacillaceae</taxon>
    </lineage>
</organism>
<dbReference type="NCBIfam" id="TIGR00563">
    <property type="entry name" value="rsmB"/>
    <property type="match status" value="1"/>
</dbReference>
<dbReference type="Gene3D" id="3.40.50.150">
    <property type="entry name" value="Vaccinia Virus protein VP39"/>
    <property type="match status" value="1"/>
</dbReference>
<dbReference type="InterPro" id="IPR018314">
    <property type="entry name" value="RsmB/NOL1/NOP2-like_CS"/>
</dbReference>
<dbReference type="Pfam" id="PF01029">
    <property type="entry name" value="NusB"/>
    <property type="match status" value="1"/>
</dbReference>
<dbReference type="Pfam" id="PF22458">
    <property type="entry name" value="RsmF-B_ferredox"/>
    <property type="match status" value="1"/>
</dbReference>
<dbReference type="InterPro" id="IPR049560">
    <property type="entry name" value="MeTrfase_RsmB-F_NOP2_cat"/>
</dbReference>
<dbReference type="GO" id="GO:0006355">
    <property type="term" value="P:regulation of DNA-templated transcription"/>
    <property type="evidence" value="ECO:0007669"/>
    <property type="project" value="InterPro"/>
</dbReference>
<dbReference type="Gene3D" id="1.10.940.10">
    <property type="entry name" value="NusB-like"/>
    <property type="match status" value="1"/>
</dbReference>
<reference evidence="16 17" key="1">
    <citation type="submission" date="2017-10" db="EMBL/GenBank/DDBJ databases">
        <title>Bacillus sp. nov., a halophilic bacterium isolated from a Keqin Lake.</title>
        <authorList>
            <person name="Wang H."/>
        </authorList>
    </citation>
    <scope>NUCLEOTIDE SEQUENCE [LARGE SCALE GENOMIC DNA]</scope>
    <source>
        <strain evidence="16 17">KQ-12</strain>
    </source>
</reference>
<evidence type="ECO:0000256" key="11">
    <source>
        <dbReference type="ARBA" id="ARBA00030399"/>
    </source>
</evidence>
<dbReference type="EC" id="2.1.1.176" evidence="4"/>
<keyword evidence="10 14" id="KW-0694">RNA-binding</keyword>
<feature type="binding site" evidence="14">
    <location>
        <position position="288"/>
    </location>
    <ligand>
        <name>S-adenosyl-L-methionine</name>
        <dbReference type="ChEBI" id="CHEBI:59789"/>
    </ligand>
</feature>
<feature type="active site" description="Nucleophile" evidence="14">
    <location>
        <position position="387"/>
    </location>
</feature>
<dbReference type="PRINTS" id="PR02008">
    <property type="entry name" value="RCMTFAMILY"/>
</dbReference>
<evidence type="ECO:0000256" key="10">
    <source>
        <dbReference type="ARBA" id="ARBA00022884"/>
    </source>
</evidence>
<dbReference type="FunFam" id="1.10.940.10:FF:000006">
    <property type="entry name" value="16S rRNA (Cytosine(967)-C(5))-methyltransferase RsmB"/>
    <property type="match status" value="1"/>
</dbReference>
<accession>A0A323TDR9</accession>
<evidence type="ECO:0000256" key="8">
    <source>
        <dbReference type="ARBA" id="ARBA00022679"/>
    </source>
</evidence>
<feature type="binding site" evidence="14">
    <location>
        <begin position="264"/>
        <end position="270"/>
    </location>
    <ligand>
        <name>S-adenosyl-L-methionine</name>
        <dbReference type="ChEBI" id="CHEBI:59789"/>
    </ligand>
</feature>
<dbReference type="PANTHER" id="PTHR22807:SF53">
    <property type="entry name" value="RIBOSOMAL RNA SMALL SUBUNIT METHYLTRANSFERASE B-RELATED"/>
    <property type="match status" value="1"/>
</dbReference>
<dbReference type="RefSeq" id="WP_110609229.1">
    <property type="nucleotide sequence ID" value="NZ_PDOD01000002.1"/>
</dbReference>
<evidence type="ECO:0000256" key="2">
    <source>
        <dbReference type="ARBA" id="ARBA00004496"/>
    </source>
</evidence>
<dbReference type="GO" id="GO:0005737">
    <property type="term" value="C:cytoplasm"/>
    <property type="evidence" value="ECO:0007669"/>
    <property type="project" value="UniProtKB-SubCell"/>
</dbReference>
<dbReference type="PROSITE" id="PS01153">
    <property type="entry name" value="NOL1_NOP2_SUN"/>
    <property type="match status" value="1"/>
</dbReference>
<feature type="binding site" evidence="14">
    <location>
        <position position="334"/>
    </location>
    <ligand>
        <name>S-adenosyl-L-methionine</name>
        <dbReference type="ChEBI" id="CHEBI:59789"/>
    </ligand>
</feature>
<feature type="binding site" evidence="14">
    <location>
        <position position="315"/>
    </location>
    <ligand>
        <name>S-adenosyl-L-methionine</name>
        <dbReference type="ChEBI" id="CHEBI:59789"/>
    </ligand>
</feature>
<dbReference type="AlphaFoldDB" id="A0A323TDR9"/>
<dbReference type="InterPro" id="IPR001678">
    <property type="entry name" value="MeTrfase_RsmB-F_NOP2_dom"/>
</dbReference>
<evidence type="ECO:0000313" key="17">
    <source>
        <dbReference type="Proteomes" id="UP000248214"/>
    </source>
</evidence>
<dbReference type="PROSITE" id="PS51686">
    <property type="entry name" value="SAM_MT_RSMB_NOP"/>
    <property type="match status" value="1"/>
</dbReference>
<feature type="domain" description="SAM-dependent MTase RsmB/NOP-type" evidence="15">
    <location>
        <begin position="175"/>
        <end position="453"/>
    </location>
</feature>
<comment type="catalytic activity">
    <reaction evidence="13">
        <text>cytidine(967) in 16S rRNA + S-adenosyl-L-methionine = 5-methylcytidine(967) in 16S rRNA + S-adenosyl-L-homocysteine + H(+)</text>
        <dbReference type="Rhea" id="RHEA:42748"/>
        <dbReference type="Rhea" id="RHEA-COMP:10219"/>
        <dbReference type="Rhea" id="RHEA-COMP:10220"/>
        <dbReference type="ChEBI" id="CHEBI:15378"/>
        <dbReference type="ChEBI" id="CHEBI:57856"/>
        <dbReference type="ChEBI" id="CHEBI:59789"/>
        <dbReference type="ChEBI" id="CHEBI:74483"/>
        <dbReference type="ChEBI" id="CHEBI:82748"/>
        <dbReference type="EC" id="2.1.1.176"/>
    </reaction>
</comment>
<keyword evidence="6" id="KW-0698">rRNA processing</keyword>
<dbReference type="CDD" id="cd02440">
    <property type="entry name" value="AdoMet_MTases"/>
    <property type="match status" value="1"/>
</dbReference>
<dbReference type="PANTHER" id="PTHR22807">
    <property type="entry name" value="NOP2 YEAST -RELATED NOL1/NOP2/FMU SUN DOMAIN-CONTAINING"/>
    <property type="match status" value="1"/>
</dbReference>
<keyword evidence="5" id="KW-0963">Cytoplasm</keyword>
<name>A0A323TDR9_9BACI</name>